<protein>
    <submittedName>
        <fullName evidence="1">Uncharacterized protein</fullName>
    </submittedName>
</protein>
<keyword evidence="2" id="KW-1185">Reference proteome</keyword>
<organism evidence="1 2">
    <name type="scientific">Desmophyllum pertusum</name>
    <dbReference type="NCBI Taxonomy" id="174260"/>
    <lineage>
        <taxon>Eukaryota</taxon>
        <taxon>Metazoa</taxon>
        <taxon>Cnidaria</taxon>
        <taxon>Anthozoa</taxon>
        <taxon>Hexacorallia</taxon>
        <taxon>Scleractinia</taxon>
        <taxon>Caryophylliina</taxon>
        <taxon>Caryophylliidae</taxon>
        <taxon>Desmophyllum</taxon>
    </lineage>
</organism>
<comment type="caution">
    <text evidence="1">The sequence shown here is derived from an EMBL/GenBank/DDBJ whole genome shotgun (WGS) entry which is preliminary data.</text>
</comment>
<name>A0A9X0CDY9_9CNID</name>
<proteinExistence type="predicted"/>
<feature type="non-terminal residue" evidence="1">
    <location>
        <position position="1"/>
    </location>
</feature>
<accession>A0A9X0CDY9</accession>
<gene>
    <name evidence="1" type="ORF">OS493_034541</name>
</gene>
<evidence type="ECO:0000313" key="1">
    <source>
        <dbReference type="EMBL" id="KAJ7321487.1"/>
    </source>
</evidence>
<dbReference type="Proteomes" id="UP001163046">
    <property type="component" value="Unassembled WGS sequence"/>
</dbReference>
<dbReference type="OrthoDB" id="10035003at2759"/>
<dbReference type="EMBL" id="MU827826">
    <property type="protein sequence ID" value="KAJ7321487.1"/>
    <property type="molecule type" value="Genomic_DNA"/>
</dbReference>
<evidence type="ECO:0000313" key="2">
    <source>
        <dbReference type="Proteomes" id="UP001163046"/>
    </source>
</evidence>
<feature type="non-terminal residue" evidence="1">
    <location>
        <position position="61"/>
    </location>
</feature>
<reference evidence="1" key="1">
    <citation type="submission" date="2023-01" db="EMBL/GenBank/DDBJ databases">
        <title>Genome assembly of the deep-sea coral Lophelia pertusa.</title>
        <authorList>
            <person name="Herrera S."/>
            <person name="Cordes E."/>
        </authorList>
    </citation>
    <scope>NUCLEOTIDE SEQUENCE</scope>
    <source>
        <strain evidence="1">USNM1676648</strain>
        <tissue evidence="1">Polyp</tissue>
    </source>
</reference>
<sequence length="61" mass="6611">SKDPQGPTHSDICYNFNKGVPCARTPCHYRHQCNKPGCTAAHSGKDHYDLSSPGSQPKPTS</sequence>
<dbReference type="AlphaFoldDB" id="A0A9X0CDY9"/>